<reference evidence="2" key="1">
    <citation type="journal article" date="2022" name="Mol. Ecol. Resour.">
        <title>The genomes of chicory, endive, great burdock and yacon provide insights into Asteraceae palaeo-polyploidization history and plant inulin production.</title>
        <authorList>
            <person name="Fan W."/>
            <person name="Wang S."/>
            <person name="Wang H."/>
            <person name="Wang A."/>
            <person name="Jiang F."/>
            <person name="Liu H."/>
            <person name="Zhao H."/>
            <person name="Xu D."/>
            <person name="Zhang Y."/>
        </authorList>
    </citation>
    <scope>NUCLEOTIDE SEQUENCE [LARGE SCALE GENOMIC DNA]</scope>
    <source>
        <strain evidence="2">cv. Niubang</strain>
    </source>
</reference>
<name>A0ACB8Y8I8_ARCLA</name>
<organism evidence="1 2">
    <name type="scientific">Arctium lappa</name>
    <name type="common">Greater burdock</name>
    <name type="synonym">Lappa major</name>
    <dbReference type="NCBI Taxonomy" id="4217"/>
    <lineage>
        <taxon>Eukaryota</taxon>
        <taxon>Viridiplantae</taxon>
        <taxon>Streptophyta</taxon>
        <taxon>Embryophyta</taxon>
        <taxon>Tracheophyta</taxon>
        <taxon>Spermatophyta</taxon>
        <taxon>Magnoliopsida</taxon>
        <taxon>eudicotyledons</taxon>
        <taxon>Gunneridae</taxon>
        <taxon>Pentapetalae</taxon>
        <taxon>asterids</taxon>
        <taxon>campanulids</taxon>
        <taxon>Asterales</taxon>
        <taxon>Asteraceae</taxon>
        <taxon>Carduoideae</taxon>
        <taxon>Cardueae</taxon>
        <taxon>Arctiinae</taxon>
        <taxon>Arctium</taxon>
    </lineage>
</organism>
<proteinExistence type="predicted"/>
<protein>
    <submittedName>
        <fullName evidence="1">Uncharacterized protein</fullName>
    </submittedName>
</protein>
<comment type="caution">
    <text evidence="1">The sequence shown here is derived from an EMBL/GenBank/DDBJ whole genome shotgun (WGS) entry which is preliminary data.</text>
</comment>
<sequence>MEAIDRREAIDRYLQEGARSQVTDQRRFSFKRLPVYLFSGPPHAPPYPHSTQSHPSLSSSFILSFITSPSISIPTLKLILRCLPEFKFDVYDHYMYASIAAENMSCLLPQFKCLPDSFSIQFKTLNHHSPQLPKCREPTFFPTRCILSTTAPPPSTDSTVLNLEKLQLSSLEVHSNSGAAERQWSSSASSTTAEVLDIENFQLPSIESHTSSVVGSRPWAYPGTVRPSIEGDIGATSPSEFTTSEYAAAAAEAIALAKAAVKVAKSAAAMMINHHSTKALDIKPTSNISKPDNSVNVTGSQTSEEMEPTSEELEMLEAQLSSIIAVRSKRQVERKARRMRAAERAEAGIVSVNSAAMNRGRAGASGASAKPAAGRRRSGKDVLAFLGGMTSAKLLTAAEEVELSKGIQDLMKLQEIHKDLEKRFGVPPTFAEWAAAAGIDQISLGRRVHHGEECRDKMIRSNIRLVISVARSYYGTKVHLQDIIQEGIRGLVKSAEKFDASKGFKFSTYAHWWIRQAVQRSRAEQCRIIHVPYYMVEVQSKVNEARHRLDRELGRKPTREEIAIETGISIKRIESAAHAPKPAQSLDINVGIDGSLKLTDLIHDPDQETPEEILFKQLMSDDLEKVLNTLSEKEQLVIRWRFGIEDGQTRTLQEIGDVMGVSRERVRQIELCGFRKLRSTKRTEALRQYLPE</sequence>
<evidence type="ECO:0000313" key="1">
    <source>
        <dbReference type="EMBL" id="KAI3681179.1"/>
    </source>
</evidence>
<dbReference type="EMBL" id="CM042059">
    <property type="protein sequence ID" value="KAI3681179.1"/>
    <property type="molecule type" value="Genomic_DNA"/>
</dbReference>
<evidence type="ECO:0000313" key="2">
    <source>
        <dbReference type="Proteomes" id="UP001055879"/>
    </source>
</evidence>
<accession>A0ACB8Y8I8</accession>
<keyword evidence="2" id="KW-1185">Reference proteome</keyword>
<dbReference type="Proteomes" id="UP001055879">
    <property type="component" value="Linkage Group LG13"/>
</dbReference>
<gene>
    <name evidence="1" type="ORF">L6452_35964</name>
</gene>
<reference evidence="1 2" key="2">
    <citation type="journal article" date="2022" name="Mol. Ecol. Resour.">
        <title>The genomes of chicory, endive, great burdock and yacon provide insights into Asteraceae paleo-polyploidization history and plant inulin production.</title>
        <authorList>
            <person name="Fan W."/>
            <person name="Wang S."/>
            <person name="Wang H."/>
            <person name="Wang A."/>
            <person name="Jiang F."/>
            <person name="Liu H."/>
            <person name="Zhao H."/>
            <person name="Xu D."/>
            <person name="Zhang Y."/>
        </authorList>
    </citation>
    <scope>NUCLEOTIDE SEQUENCE [LARGE SCALE GENOMIC DNA]</scope>
    <source>
        <strain evidence="2">cv. Niubang</strain>
    </source>
</reference>